<comment type="similarity">
    <text evidence="3 15">Belongs to the NSE1 family.</text>
</comment>
<dbReference type="SUPFAM" id="SSF57850">
    <property type="entry name" value="RING/U-box"/>
    <property type="match status" value="1"/>
</dbReference>
<keyword evidence="12 15" id="KW-0233">DNA recombination</keyword>
<keyword evidence="7 15" id="KW-0479">Metal-binding</keyword>
<gene>
    <name evidence="18" type="ORF">CU098_012364</name>
</gene>
<dbReference type="EMBL" id="PJQM01001512">
    <property type="protein sequence ID" value="RCI02144.1"/>
    <property type="molecule type" value="Genomic_DNA"/>
</dbReference>
<evidence type="ECO:0000256" key="5">
    <source>
        <dbReference type="ARBA" id="ARBA00019422"/>
    </source>
</evidence>
<evidence type="ECO:0000256" key="1">
    <source>
        <dbReference type="ARBA" id="ARBA00000900"/>
    </source>
</evidence>
<comment type="catalytic activity">
    <reaction evidence="1 15">
        <text>S-ubiquitinyl-[E2 ubiquitin-conjugating enzyme]-L-cysteine + [acceptor protein]-L-lysine = [E2 ubiquitin-conjugating enzyme]-L-cysteine + N(6)-ubiquitinyl-[acceptor protein]-L-lysine.</text>
        <dbReference type="EC" id="2.3.2.27"/>
    </reaction>
</comment>
<evidence type="ECO:0000256" key="6">
    <source>
        <dbReference type="ARBA" id="ARBA00022679"/>
    </source>
</evidence>
<comment type="subcellular location">
    <subcellularLocation>
        <location evidence="2 15">Nucleus</location>
    </subcellularLocation>
</comment>
<evidence type="ECO:0000256" key="2">
    <source>
        <dbReference type="ARBA" id="ARBA00004123"/>
    </source>
</evidence>
<keyword evidence="6 15" id="KW-0808">Transferase</keyword>
<proteinExistence type="inferred from homology"/>
<dbReference type="STRING" id="4846.A0A367KIU3"/>
<dbReference type="GO" id="GO:0030915">
    <property type="term" value="C:Smc5-Smc6 complex"/>
    <property type="evidence" value="ECO:0007669"/>
    <property type="project" value="UniProtKB-UniRule"/>
</dbReference>
<evidence type="ECO:0000313" key="19">
    <source>
        <dbReference type="Proteomes" id="UP000253551"/>
    </source>
</evidence>
<dbReference type="Pfam" id="PF08746">
    <property type="entry name" value="zf-RING-like"/>
    <property type="match status" value="1"/>
</dbReference>
<evidence type="ECO:0000256" key="16">
    <source>
        <dbReference type="SAM" id="MobiDB-lite"/>
    </source>
</evidence>
<dbReference type="Pfam" id="PF07574">
    <property type="entry name" value="SMC_Nse1"/>
    <property type="match status" value="1"/>
</dbReference>
<dbReference type="GO" id="GO:0008270">
    <property type="term" value="F:zinc ion binding"/>
    <property type="evidence" value="ECO:0007669"/>
    <property type="project" value="UniProtKB-KW"/>
</dbReference>
<keyword evidence="14 15" id="KW-0539">Nucleus</keyword>
<feature type="domain" description="Non-structural maintenance of chromosomes element 1 RING C4HC3-type" evidence="17">
    <location>
        <begin position="67"/>
        <end position="109"/>
    </location>
</feature>
<keyword evidence="10 15" id="KW-0833">Ubl conjugation pathway</keyword>
<evidence type="ECO:0000256" key="9">
    <source>
        <dbReference type="ARBA" id="ARBA00022771"/>
    </source>
</evidence>
<dbReference type="InterPro" id="IPR036388">
    <property type="entry name" value="WH-like_DNA-bd_sf"/>
</dbReference>
<keyword evidence="9 15" id="KW-0863">Zinc-finger</keyword>
<dbReference type="InterPro" id="IPR013083">
    <property type="entry name" value="Znf_RING/FYVE/PHD"/>
</dbReference>
<feature type="region of interest" description="Disordered" evidence="16">
    <location>
        <begin position="124"/>
        <end position="143"/>
    </location>
</feature>
<dbReference type="EC" id="2.3.2.27" evidence="4 15"/>
<protein>
    <recommendedName>
        <fullName evidence="5 15">Non-structural maintenance of chromosomes element 1 homolog</fullName>
        <ecNumber evidence="4 15">2.3.2.27</ecNumber>
    </recommendedName>
</protein>
<keyword evidence="8 15" id="KW-0227">DNA damage</keyword>
<dbReference type="Gene3D" id="1.10.10.10">
    <property type="entry name" value="Winged helix-like DNA-binding domain superfamily/Winged helix DNA-binding domain"/>
    <property type="match status" value="1"/>
</dbReference>
<comment type="function">
    <text evidence="15">Acts in a DNA repair pathway for removal of UV-induced DNA damage that is distinct from classical nucleotide excision repair and in repair of ionizing radiation damage. Functions in homologous recombination repair of DNA double strand breaks and in recovery of stalled replication forks.</text>
</comment>
<feature type="compositionally biased region" description="Acidic residues" evidence="16">
    <location>
        <begin position="133"/>
        <end position="143"/>
    </location>
</feature>
<comment type="caution">
    <text evidence="18">The sequence shown here is derived from an EMBL/GenBank/DDBJ whole genome shotgun (WGS) entry which is preliminary data.</text>
</comment>
<evidence type="ECO:0000256" key="10">
    <source>
        <dbReference type="ARBA" id="ARBA00022786"/>
    </source>
</evidence>
<evidence type="ECO:0000256" key="15">
    <source>
        <dbReference type="RuleBase" id="RU368018"/>
    </source>
</evidence>
<reference evidence="18 19" key="1">
    <citation type="journal article" date="2018" name="G3 (Bethesda)">
        <title>Phylogenetic and Phylogenomic Definition of Rhizopus Species.</title>
        <authorList>
            <person name="Gryganskyi A.P."/>
            <person name="Golan J."/>
            <person name="Dolatabadi S."/>
            <person name="Mondo S."/>
            <person name="Robb S."/>
            <person name="Idnurm A."/>
            <person name="Muszewska A."/>
            <person name="Steczkiewicz K."/>
            <person name="Masonjones S."/>
            <person name="Liao H.L."/>
            <person name="Gajdeczka M.T."/>
            <person name="Anike F."/>
            <person name="Vuek A."/>
            <person name="Anishchenko I.M."/>
            <person name="Voigt K."/>
            <person name="de Hoog G.S."/>
            <person name="Smith M.E."/>
            <person name="Heitman J."/>
            <person name="Vilgalys R."/>
            <person name="Stajich J.E."/>
        </authorList>
    </citation>
    <scope>NUCLEOTIDE SEQUENCE [LARGE SCALE GENOMIC DNA]</scope>
    <source>
        <strain evidence="18 19">LSU 92-RS-03</strain>
    </source>
</reference>
<dbReference type="AlphaFoldDB" id="A0A367KIU3"/>
<dbReference type="InterPro" id="IPR014857">
    <property type="entry name" value="Nse1_RING_C4HC3-type"/>
</dbReference>
<dbReference type="GO" id="GO:0000724">
    <property type="term" value="P:double-strand break repair via homologous recombination"/>
    <property type="evidence" value="ECO:0007669"/>
    <property type="project" value="TreeGrafter"/>
</dbReference>
<dbReference type="PANTHER" id="PTHR20973">
    <property type="entry name" value="NON-SMC ELEMENT 1-RELATED"/>
    <property type="match status" value="1"/>
</dbReference>
<dbReference type="OrthoDB" id="185455at2759"/>
<sequence length="143" mass="16209">MTAIRLASKITPTNLTSKEAQEVLDQLVKEKWLAFELEKGVYYIDTRGIAELQGYLREQYGEAMKECTFCLDVVTMGECCTNTNCNVRIHKYCAESQFKNATNPVCPACTAPWSRTNTFGLGLPETAMNPDYQSEEEEEEEDQ</sequence>
<dbReference type="CDD" id="cd16493">
    <property type="entry name" value="RING-CH-C4HC3_NSE1"/>
    <property type="match status" value="1"/>
</dbReference>
<name>A0A367KIU3_RHIST</name>
<dbReference type="InterPro" id="IPR011513">
    <property type="entry name" value="Nse1"/>
</dbReference>
<keyword evidence="11 15" id="KW-0862">Zinc</keyword>
<comment type="subunit">
    <text evidence="15">Component of the Smc5-Smc6 complex.</text>
</comment>
<dbReference type="GO" id="GO:0061630">
    <property type="term" value="F:ubiquitin protein ligase activity"/>
    <property type="evidence" value="ECO:0007669"/>
    <property type="project" value="UniProtKB-EC"/>
</dbReference>
<keyword evidence="19" id="KW-1185">Reference proteome</keyword>
<accession>A0A367KIU3</accession>
<evidence type="ECO:0000313" key="18">
    <source>
        <dbReference type="EMBL" id="RCI02144.1"/>
    </source>
</evidence>
<keyword evidence="13 15" id="KW-0234">DNA repair</keyword>
<evidence type="ECO:0000256" key="14">
    <source>
        <dbReference type="ARBA" id="ARBA00023242"/>
    </source>
</evidence>
<evidence type="ECO:0000256" key="8">
    <source>
        <dbReference type="ARBA" id="ARBA00022763"/>
    </source>
</evidence>
<dbReference type="Gene3D" id="3.30.40.10">
    <property type="entry name" value="Zinc/RING finger domain, C3HC4 (zinc finger)"/>
    <property type="match status" value="1"/>
</dbReference>
<evidence type="ECO:0000256" key="7">
    <source>
        <dbReference type="ARBA" id="ARBA00022723"/>
    </source>
</evidence>
<evidence type="ECO:0000256" key="11">
    <source>
        <dbReference type="ARBA" id="ARBA00022833"/>
    </source>
</evidence>
<dbReference type="PANTHER" id="PTHR20973:SF0">
    <property type="entry name" value="NON-STRUCTURAL MAINTENANCE OF CHROMOSOMES ELEMENT 1 HOMOLOG"/>
    <property type="match status" value="1"/>
</dbReference>
<evidence type="ECO:0000256" key="3">
    <source>
        <dbReference type="ARBA" id="ARBA00010258"/>
    </source>
</evidence>
<evidence type="ECO:0000256" key="4">
    <source>
        <dbReference type="ARBA" id="ARBA00012483"/>
    </source>
</evidence>
<evidence type="ECO:0000256" key="12">
    <source>
        <dbReference type="ARBA" id="ARBA00023172"/>
    </source>
</evidence>
<evidence type="ECO:0000259" key="17">
    <source>
        <dbReference type="Pfam" id="PF08746"/>
    </source>
</evidence>
<dbReference type="Proteomes" id="UP000253551">
    <property type="component" value="Unassembled WGS sequence"/>
</dbReference>
<evidence type="ECO:0000256" key="13">
    <source>
        <dbReference type="ARBA" id="ARBA00023204"/>
    </source>
</evidence>
<dbReference type="GO" id="GO:0005634">
    <property type="term" value="C:nucleus"/>
    <property type="evidence" value="ECO:0007669"/>
    <property type="project" value="UniProtKB-SubCell"/>
</dbReference>
<organism evidence="18 19">
    <name type="scientific">Rhizopus stolonifer</name>
    <name type="common">Rhizopus nigricans</name>
    <dbReference type="NCBI Taxonomy" id="4846"/>
    <lineage>
        <taxon>Eukaryota</taxon>
        <taxon>Fungi</taxon>
        <taxon>Fungi incertae sedis</taxon>
        <taxon>Mucoromycota</taxon>
        <taxon>Mucoromycotina</taxon>
        <taxon>Mucoromycetes</taxon>
        <taxon>Mucorales</taxon>
        <taxon>Mucorineae</taxon>
        <taxon>Rhizopodaceae</taxon>
        <taxon>Rhizopus</taxon>
    </lineage>
</organism>